<comment type="caution">
    <text evidence="1">The sequence shown here is derived from an EMBL/GenBank/DDBJ whole genome shotgun (WGS) entry which is preliminary data.</text>
</comment>
<dbReference type="EMBL" id="JANEWF010000051">
    <property type="protein sequence ID" value="MDA8486524.1"/>
    <property type="molecule type" value="Genomic_DNA"/>
</dbReference>
<sequence length="318" mass="33214">MNSRILPPDAATAFAPTKAFPLRVPQAAFLAFSLGLIGQQAQAAKDAGCEGGGFSVVLPGGTLSSPTDTVVPASSVGASFLVQGKFVTFEVDAAALGIRNYTLTGAANPLDMTGGVPTVLFASKTPNLGGVALNGNLTVEVEGNDVLLQRSGSGVSMKIQAKDCAQGGIFQMEPSRADGLPTDFTHVLAEGVFYFDNPNFRNPPPLPLCTPPNFTPQCYPVPVTPRINFANDLSPKLVGRDSPQVATRIIQFGGVSVWRVSSGGRMGGVLGEDSVEVAPPPTSCVKNCQAQNRVRGKYPVLGFPFPVPEASRLTPRFP</sequence>
<organism evidence="1 2">
    <name type="scientific">Metapseudomonas resinovorans</name>
    <name type="common">Pseudomonas resinovorans</name>
    <dbReference type="NCBI Taxonomy" id="53412"/>
    <lineage>
        <taxon>Bacteria</taxon>
        <taxon>Pseudomonadati</taxon>
        <taxon>Pseudomonadota</taxon>
        <taxon>Gammaproteobacteria</taxon>
        <taxon>Pseudomonadales</taxon>
        <taxon>Pseudomonadaceae</taxon>
        <taxon>Metapseudomonas</taxon>
    </lineage>
</organism>
<evidence type="ECO:0000313" key="2">
    <source>
        <dbReference type="Proteomes" id="UP001211689"/>
    </source>
</evidence>
<keyword evidence="2" id="KW-1185">Reference proteome</keyword>
<proteinExistence type="predicted"/>
<reference evidence="1 2" key="1">
    <citation type="submission" date="2022-07" db="EMBL/GenBank/DDBJ databases">
        <title>Genome Analysis of Selected Gammaproteobacteria from Nigerian Food snails.</title>
        <authorList>
            <person name="Okafor A.C."/>
        </authorList>
    </citation>
    <scope>NUCLEOTIDE SEQUENCE [LARGE SCALE GENOMIC DNA]</scope>
    <source>
        <strain evidence="1 2">Awg 2</strain>
    </source>
</reference>
<dbReference type="Proteomes" id="UP001211689">
    <property type="component" value="Unassembled WGS sequence"/>
</dbReference>
<accession>A0ABT4YCJ9</accession>
<dbReference type="RefSeq" id="WP_271472416.1">
    <property type="nucleotide sequence ID" value="NZ_JANEWF010000051.1"/>
</dbReference>
<evidence type="ECO:0000313" key="1">
    <source>
        <dbReference type="EMBL" id="MDA8486524.1"/>
    </source>
</evidence>
<gene>
    <name evidence="1" type="ORF">NNO07_25945</name>
</gene>
<name>A0ABT4YCJ9_METRE</name>
<protein>
    <submittedName>
        <fullName evidence="1">Uncharacterized protein</fullName>
    </submittedName>
</protein>